<dbReference type="EMBL" id="LXHC01000001">
    <property type="protein sequence ID" value="OAU98451.1"/>
    <property type="molecule type" value="Genomic_DNA"/>
</dbReference>
<name>A0A198UQ17_MORCA</name>
<evidence type="ECO:0000313" key="1">
    <source>
        <dbReference type="EMBL" id="OAU98451.1"/>
    </source>
</evidence>
<evidence type="ECO:0000313" key="2">
    <source>
        <dbReference type="Proteomes" id="UP000078228"/>
    </source>
</evidence>
<comment type="caution">
    <text evidence="1">The sequence shown here is derived from an EMBL/GenBank/DDBJ whole genome shotgun (WGS) entry which is preliminary data.</text>
</comment>
<protein>
    <submittedName>
        <fullName evidence="1">Uncharacterized protein</fullName>
    </submittedName>
</protein>
<proteinExistence type="predicted"/>
<dbReference type="Proteomes" id="UP000078228">
    <property type="component" value="Unassembled WGS sequence"/>
</dbReference>
<accession>A0A198UQ17</accession>
<dbReference type="AlphaFoldDB" id="A0A198UQ17"/>
<organism evidence="1 2">
    <name type="scientific">Moraxella catarrhalis</name>
    <name type="common">Branhamella catarrhalis</name>
    <dbReference type="NCBI Taxonomy" id="480"/>
    <lineage>
        <taxon>Bacteria</taxon>
        <taxon>Pseudomonadati</taxon>
        <taxon>Pseudomonadota</taxon>
        <taxon>Gammaproteobacteria</taxon>
        <taxon>Moraxellales</taxon>
        <taxon>Moraxellaceae</taxon>
        <taxon>Moraxella</taxon>
    </lineage>
</organism>
<gene>
    <name evidence="1" type="ORF">AO384_0035</name>
</gene>
<reference evidence="1 2" key="1">
    <citation type="journal article" date="2016" name="Genome Biol. Evol.">
        <title>Comparative Genomic Analyses of the Moraxella catarrhalis Serosensitive and Seroresistant Lineages Demonstrate Their Independent Evolution.</title>
        <authorList>
            <person name="Earl J.P."/>
            <person name="de Vries S.P."/>
            <person name="Ahmed A."/>
            <person name="Powell E."/>
            <person name="Schultz M.P."/>
            <person name="Hermans P.W."/>
            <person name="Hill D.J."/>
            <person name="Zhou Z."/>
            <person name="Constantinidou C.I."/>
            <person name="Hu F.Z."/>
            <person name="Bootsma H.J."/>
            <person name="Ehrlich G.D."/>
        </authorList>
    </citation>
    <scope>NUCLEOTIDE SEQUENCE [LARGE SCALE GENOMIC DNA]</scope>
    <source>
        <strain evidence="1 2">Z7542</strain>
    </source>
</reference>
<keyword evidence="2" id="KW-1185">Reference proteome</keyword>
<sequence length="43" mass="4908">MYLIRHVFGLAFVDLMTKYALKNCRGIPQQFGKSTLISPSKAY</sequence>